<keyword evidence="2" id="KW-0238">DNA-binding</keyword>
<evidence type="ECO:0000256" key="2">
    <source>
        <dbReference type="ARBA" id="ARBA00023125"/>
    </source>
</evidence>
<protein>
    <submittedName>
        <fullName evidence="5">MarR family winged helix-turn-helix transcriptional regulator</fullName>
    </submittedName>
</protein>
<keyword evidence="3" id="KW-0804">Transcription</keyword>
<dbReference type="Pfam" id="PF01047">
    <property type="entry name" value="MarR"/>
    <property type="match status" value="1"/>
</dbReference>
<dbReference type="Proteomes" id="UP001597180">
    <property type="component" value="Unassembled WGS sequence"/>
</dbReference>
<dbReference type="PROSITE" id="PS01117">
    <property type="entry name" value="HTH_MARR_1"/>
    <property type="match status" value="1"/>
</dbReference>
<evidence type="ECO:0000313" key="5">
    <source>
        <dbReference type="EMBL" id="MFD1218832.1"/>
    </source>
</evidence>
<dbReference type="RefSeq" id="WP_225948575.1">
    <property type="nucleotide sequence ID" value="NZ_BAABJG010000012.1"/>
</dbReference>
<dbReference type="SUPFAM" id="SSF46785">
    <property type="entry name" value="Winged helix' DNA-binding domain"/>
    <property type="match status" value="1"/>
</dbReference>
<dbReference type="InterPro" id="IPR036390">
    <property type="entry name" value="WH_DNA-bd_sf"/>
</dbReference>
<evidence type="ECO:0000256" key="3">
    <source>
        <dbReference type="ARBA" id="ARBA00023163"/>
    </source>
</evidence>
<feature type="domain" description="HTH marR-type" evidence="4">
    <location>
        <begin position="6"/>
        <end position="138"/>
    </location>
</feature>
<dbReference type="PANTHER" id="PTHR33164">
    <property type="entry name" value="TRANSCRIPTIONAL REGULATOR, MARR FAMILY"/>
    <property type="match status" value="1"/>
</dbReference>
<evidence type="ECO:0000259" key="4">
    <source>
        <dbReference type="PROSITE" id="PS50995"/>
    </source>
</evidence>
<name>A0ABW3UD51_9BACL</name>
<evidence type="ECO:0000313" key="6">
    <source>
        <dbReference type="Proteomes" id="UP001597180"/>
    </source>
</evidence>
<sequence length="145" mass="16808">MLTGKKKELSRLYARQTSDYVNEFTKIIWSYDLTDSQYALLQIVNREGKKTCSYLAESLGVTLSAVTNLSNKLVKKGFIERIVPENDRRTTLLQITDAGKEMMQKMIDRYTEISEGMWTGFSEEEMELLIGSYKKMIANLEREKK</sequence>
<dbReference type="PROSITE" id="PS50995">
    <property type="entry name" value="HTH_MARR_2"/>
    <property type="match status" value="1"/>
</dbReference>
<evidence type="ECO:0000256" key="1">
    <source>
        <dbReference type="ARBA" id="ARBA00023015"/>
    </source>
</evidence>
<dbReference type="PANTHER" id="PTHR33164:SF89">
    <property type="entry name" value="MARR FAMILY REGULATORY PROTEIN"/>
    <property type="match status" value="1"/>
</dbReference>
<gene>
    <name evidence="5" type="ORF">ACFQ4B_01765</name>
</gene>
<keyword evidence="1" id="KW-0805">Transcription regulation</keyword>
<comment type="caution">
    <text evidence="5">The sequence shown here is derived from an EMBL/GenBank/DDBJ whole genome shotgun (WGS) entry which is preliminary data.</text>
</comment>
<proteinExistence type="predicted"/>
<keyword evidence="6" id="KW-1185">Reference proteome</keyword>
<dbReference type="InterPro" id="IPR023187">
    <property type="entry name" value="Tscrpt_reg_MarR-type_CS"/>
</dbReference>
<dbReference type="EMBL" id="JBHTLU010000006">
    <property type="protein sequence ID" value="MFD1218832.1"/>
    <property type="molecule type" value="Genomic_DNA"/>
</dbReference>
<dbReference type="InterPro" id="IPR000835">
    <property type="entry name" value="HTH_MarR-typ"/>
</dbReference>
<accession>A0ABW3UD51</accession>
<dbReference type="InterPro" id="IPR039422">
    <property type="entry name" value="MarR/SlyA-like"/>
</dbReference>
<dbReference type="PRINTS" id="PR00598">
    <property type="entry name" value="HTHMARR"/>
</dbReference>
<dbReference type="Gene3D" id="1.10.10.10">
    <property type="entry name" value="Winged helix-like DNA-binding domain superfamily/Winged helix DNA-binding domain"/>
    <property type="match status" value="1"/>
</dbReference>
<dbReference type="SMART" id="SM00347">
    <property type="entry name" value="HTH_MARR"/>
    <property type="match status" value="1"/>
</dbReference>
<organism evidence="5 6">
    <name type="scientific">Paenibacillus vulneris</name>
    <dbReference type="NCBI Taxonomy" id="1133364"/>
    <lineage>
        <taxon>Bacteria</taxon>
        <taxon>Bacillati</taxon>
        <taxon>Bacillota</taxon>
        <taxon>Bacilli</taxon>
        <taxon>Bacillales</taxon>
        <taxon>Paenibacillaceae</taxon>
        <taxon>Paenibacillus</taxon>
    </lineage>
</organism>
<dbReference type="InterPro" id="IPR036388">
    <property type="entry name" value="WH-like_DNA-bd_sf"/>
</dbReference>
<reference evidence="6" key="1">
    <citation type="journal article" date="2019" name="Int. J. Syst. Evol. Microbiol.">
        <title>The Global Catalogue of Microorganisms (GCM) 10K type strain sequencing project: providing services to taxonomists for standard genome sequencing and annotation.</title>
        <authorList>
            <consortium name="The Broad Institute Genomics Platform"/>
            <consortium name="The Broad Institute Genome Sequencing Center for Infectious Disease"/>
            <person name="Wu L."/>
            <person name="Ma J."/>
        </authorList>
    </citation>
    <scope>NUCLEOTIDE SEQUENCE [LARGE SCALE GENOMIC DNA]</scope>
    <source>
        <strain evidence="6">CCUG 53270</strain>
    </source>
</reference>